<dbReference type="PANTHER" id="PTHR30329:SF21">
    <property type="entry name" value="LIPOPROTEIN YIAD-RELATED"/>
    <property type="match status" value="1"/>
</dbReference>
<evidence type="ECO:0000256" key="4">
    <source>
        <dbReference type="ARBA" id="ARBA00022452"/>
    </source>
</evidence>
<dbReference type="PROSITE" id="PS51123">
    <property type="entry name" value="OMPA_2"/>
    <property type="match status" value="1"/>
</dbReference>
<dbReference type="InterPro" id="IPR036737">
    <property type="entry name" value="OmpA-like_sf"/>
</dbReference>
<reference evidence="13 14" key="1">
    <citation type="submission" date="2020-04" db="EMBL/GenBank/DDBJ databases">
        <title>The first description of lens atrophy caused by putative novel Shewanella sp. that is a new emerging pathogen for cultured rainbow trout?</title>
        <authorList>
            <person name="Saticioglu I.B."/>
            <person name="Duman M."/>
            <person name="Altun S."/>
        </authorList>
    </citation>
    <scope>NUCLEOTIDE SEQUENCE [LARGE SCALE GENOMIC DNA]</scope>
    <source>
        <strain evidence="13 14">S-1</strain>
    </source>
</reference>
<dbReference type="Proteomes" id="UP000527352">
    <property type="component" value="Unassembled WGS sequence"/>
</dbReference>
<protein>
    <submittedName>
        <fullName evidence="13">OmpA family protein</fullName>
    </submittedName>
</protein>
<evidence type="ECO:0000256" key="7">
    <source>
        <dbReference type="ARBA" id="ARBA00023114"/>
    </source>
</evidence>
<evidence type="ECO:0000256" key="10">
    <source>
        <dbReference type="PROSITE-ProRule" id="PRU00473"/>
    </source>
</evidence>
<feature type="domain" description="OmpA-like" evidence="12">
    <location>
        <begin position="250"/>
        <end position="368"/>
    </location>
</feature>
<keyword evidence="5" id="KW-0812">Transmembrane</keyword>
<evidence type="ECO:0000313" key="13">
    <source>
        <dbReference type="EMBL" id="NLQ22124.1"/>
    </source>
</evidence>
<dbReference type="Gene3D" id="3.30.1330.60">
    <property type="entry name" value="OmpA-like domain"/>
    <property type="match status" value="1"/>
</dbReference>
<dbReference type="EMBL" id="JABAEB010000002">
    <property type="protein sequence ID" value="NLQ22124.1"/>
    <property type="molecule type" value="Genomic_DNA"/>
</dbReference>
<sequence>MDVNKMMKNTLKVVLLTSLLPLAASASQELTPWYVGAGLGVNNYEHVATQNGEDSPYAWDVFAGYMFNDYFGAEIGFRDLGNADWTEAGISNDVSVKGSTLGLVGIWPLANRWSLSAEAGVMYYSLENSQNFNGNSTSYSDSDFAPYLGAGVGYNFTDNLKLQAKYRRYEGLDDNAGASAVVPVNADSNYWGLELSYRFGSAAVVAPVAAAVVAAAPVDSDNDGVYDDKDQCPATPATHKVDSVGCTIYENVKNKEDVGSIQFANDSAVVKNVYYKDIERLANYLNKNPAFTVEIAGHASNVGKPEYNMELSDKRADAVAKILIEKYGISGSRVTSNGYGVTQPLVAGDSKEAHAANRRIEAIVTTTTKQPVLK</sequence>
<evidence type="ECO:0000256" key="1">
    <source>
        <dbReference type="ARBA" id="ARBA00004571"/>
    </source>
</evidence>
<keyword evidence="9" id="KW-0998">Cell outer membrane</keyword>
<evidence type="ECO:0000256" key="11">
    <source>
        <dbReference type="SAM" id="SignalP"/>
    </source>
</evidence>
<dbReference type="PRINTS" id="PR01021">
    <property type="entry name" value="OMPADOMAIN"/>
</dbReference>
<dbReference type="PANTHER" id="PTHR30329">
    <property type="entry name" value="STATOR ELEMENT OF FLAGELLAR MOTOR COMPLEX"/>
    <property type="match status" value="1"/>
</dbReference>
<dbReference type="CDD" id="cd07185">
    <property type="entry name" value="OmpA_C-like"/>
    <property type="match status" value="1"/>
</dbReference>
<dbReference type="SUPFAM" id="SSF103647">
    <property type="entry name" value="TSP type-3 repeat"/>
    <property type="match status" value="1"/>
</dbReference>
<dbReference type="RefSeq" id="WP_168823541.1">
    <property type="nucleotide sequence ID" value="NZ_JABAEB010000002.1"/>
</dbReference>
<comment type="subcellular location">
    <subcellularLocation>
        <location evidence="1">Cell outer membrane</location>
        <topology evidence="1">Multi-pass membrane protein</topology>
    </subcellularLocation>
</comment>
<evidence type="ECO:0000313" key="14">
    <source>
        <dbReference type="Proteomes" id="UP000527352"/>
    </source>
</evidence>
<evidence type="ECO:0000256" key="5">
    <source>
        <dbReference type="ARBA" id="ARBA00022692"/>
    </source>
</evidence>
<dbReference type="Gene3D" id="2.40.160.20">
    <property type="match status" value="1"/>
</dbReference>
<dbReference type="InterPro" id="IPR000498">
    <property type="entry name" value="OmpA-like_TM_dom"/>
</dbReference>
<keyword evidence="3" id="KW-0813">Transport</keyword>
<dbReference type="Pfam" id="PF00691">
    <property type="entry name" value="OmpA"/>
    <property type="match status" value="1"/>
</dbReference>
<organism evidence="13 14">
    <name type="scientific">Shewanella oncorhynchi</name>
    <dbReference type="NCBI Taxonomy" id="2726434"/>
    <lineage>
        <taxon>Bacteria</taxon>
        <taxon>Pseudomonadati</taxon>
        <taxon>Pseudomonadota</taxon>
        <taxon>Gammaproteobacteria</taxon>
        <taxon>Alteromonadales</taxon>
        <taxon>Shewanellaceae</taxon>
        <taxon>Shewanella</taxon>
    </lineage>
</organism>
<evidence type="ECO:0000259" key="12">
    <source>
        <dbReference type="PROSITE" id="PS51123"/>
    </source>
</evidence>
<keyword evidence="11" id="KW-0732">Signal</keyword>
<keyword evidence="8 10" id="KW-0472">Membrane</keyword>
<keyword evidence="4" id="KW-1134">Transmembrane beta strand</keyword>
<dbReference type="SUPFAM" id="SSF103088">
    <property type="entry name" value="OmpA-like"/>
    <property type="match status" value="1"/>
</dbReference>
<evidence type="ECO:0000256" key="3">
    <source>
        <dbReference type="ARBA" id="ARBA00022448"/>
    </source>
</evidence>
<comment type="caution">
    <text evidence="13">The sequence shown here is derived from an EMBL/GenBank/DDBJ whole genome shotgun (WGS) entry which is preliminary data.</text>
</comment>
<gene>
    <name evidence="13" type="ORF">HGO26_04380</name>
</gene>
<dbReference type="InterPro" id="IPR006664">
    <property type="entry name" value="OMP_bac"/>
</dbReference>
<comment type="similarity">
    <text evidence="2">Belongs to the outer membrane OOP (TC 1.B.6) superfamily. OmpA family.</text>
</comment>
<keyword evidence="6" id="KW-0406">Ion transport</keyword>
<dbReference type="SUPFAM" id="SSF56925">
    <property type="entry name" value="OMPA-like"/>
    <property type="match status" value="1"/>
</dbReference>
<name>A0ABX1KKA3_9GAMM</name>
<evidence type="ECO:0000256" key="8">
    <source>
        <dbReference type="ARBA" id="ARBA00023136"/>
    </source>
</evidence>
<dbReference type="Pfam" id="PF01389">
    <property type="entry name" value="OmpA_membrane"/>
    <property type="match status" value="1"/>
</dbReference>
<keyword evidence="7" id="KW-0626">Porin</keyword>
<evidence type="ECO:0000256" key="2">
    <source>
        <dbReference type="ARBA" id="ARBA00005710"/>
    </source>
</evidence>
<proteinExistence type="inferred from homology"/>
<feature type="chain" id="PRO_5046757389" evidence="11">
    <location>
        <begin position="27"/>
        <end position="374"/>
    </location>
</feature>
<accession>A0ABX1KKA3</accession>
<keyword evidence="14" id="KW-1185">Reference proteome</keyword>
<dbReference type="InterPro" id="IPR050330">
    <property type="entry name" value="Bact_OuterMem_StrucFunc"/>
</dbReference>
<evidence type="ECO:0000256" key="9">
    <source>
        <dbReference type="ARBA" id="ARBA00023237"/>
    </source>
</evidence>
<dbReference type="InterPro" id="IPR011250">
    <property type="entry name" value="OMP/PagP_B-barrel"/>
</dbReference>
<evidence type="ECO:0000256" key="6">
    <source>
        <dbReference type="ARBA" id="ARBA00023065"/>
    </source>
</evidence>
<dbReference type="InterPro" id="IPR028974">
    <property type="entry name" value="TSP_type-3_rpt"/>
</dbReference>
<dbReference type="InterPro" id="IPR006665">
    <property type="entry name" value="OmpA-like"/>
</dbReference>
<feature type="signal peptide" evidence="11">
    <location>
        <begin position="1"/>
        <end position="26"/>
    </location>
</feature>